<dbReference type="Proteomes" id="UP001604336">
    <property type="component" value="Unassembled WGS sequence"/>
</dbReference>
<keyword evidence="2" id="KW-1185">Reference proteome</keyword>
<dbReference type="EMBL" id="JBFOLK010000002">
    <property type="protein sequence ID" value="KAL2532299.1"/>
    <property type="molecule type" value="Genomic_DNA"/>
</dbReference>
<protein>
    <submittedName>
        <fullName evidence="1">Uncharacterized protein</fullName>
    </submittedName>
</protein>
<evidence type="ECO:0000313" key="2">
    <source>
        <dbReference type="Proteomes" id="UP001604336"/>
    </source>
</evidence>
<proteinExistence type="predicted"/>
<comment type="caution">
    <text evidence="1">The sequence shown here is derived from an EMBL/GenBank/DDBJ whole genome shotgun (WGS) entry which is preliminary data.</text>
</comment>
<sequence length="202" mass="23872">MERQDMKFLYKWNENQKSQEDNSKGLLTVVDVHKHDNTEMGKVNAHVSKEKAMPQTMVQEPDLDMKYFEELGMIEKLDDCEMFEKSIIDFNALSSSSLLESENPVIWNGWPDADEFEKKWLECPMEMEINLKSKAGLESSKESLVRLENWFETSVDEEMWQGPWAFEQDEDMFGWIWNTYTEAELRSHVEDVEAPLDFDFMN</sequence>
<organism evidence="1 2">
    <name type="scientific">Abeliophyllum distichum</name>
    <dbReference type="NCBI Taxonomy" id="126358"/>
    <lineage>
        <taxon>Eukaryota</taxon>
        <taxon>Viridiplantae</taxon>
        <taxon>Streptophyta</taxon>
        <taxon>Embryophyta</taxon>
        <taxon>Tracheophyta</taxon>
        <taxon>Spermatophyta</taxon>
        <taxon>Magnoliopsida</taxon>
        <taxon>eudicotyledons</taxon>
        <taxon>Gunneridae</taxon>
        <taxon>Pentapetalae</taxon>
        <taxon>asterids</taxon>
        <taxon>lamiids</taxon>
        <taxon>Lamiales</taxon>
        <taxon>Oleaceae</taxon>
        <taxon>Forsythieae</taxon>
        <taxon>Abeliophyllum</taxon>
    </lineage>
</organism>
<name>A0ABD1V4N6_9LAMI</name>
<dbReference type="AlphaFoldDB" id="A0ABD1V4N6"/>
<accession>A0ABD1V4N6</accession>
<evidence type="ECO:0000313" key="1">
    <source>
        <dbReference type="EMBL" id="KAL2532299.1"/>
    </source>
</evidence>
<reference evidence="2" key="1">
    <citation type="submission" date="2024-07" db="EMBL/GenBank/DDBJ databases">
        <title>Two chromosome-level genome assemblies of Korean endemic species Abeliophyllum distichum and Forsythia ovata (Oleaceae).</title>
        <authorList>
            <person name="Jang H."/>
        </authorList>
    </citation>
    <scope>NUCLEOTIDE SEQUENCE [LARGE SCALE GENOMIC DNA]</scope>
</reference>
<gene>
    <name evidence="1" type="ORF">Adt_05650</name>
</gene>